<sequence>MLWAQRKKRKTAIEESSGDRPPESCRGNDSWIKSHFSRLSEERLPTHLYAGVNGSSCENRHKEANTTIHMDTLTSTHGEGGMVLHRDSFTSKQKVSGTSVTKETQRESGKTLSMEDDAWAAVAACTKEIDAKGHHLANSMLQRAKTYKQTGHVESRDISPEELKALEEVEIKLKRNFLTHRETTIAGSNQMHTVYSQSRHGHQHSHPSHQSHQSHPVHSRDQGHHSSHQSHQSHPGHSRDQGHHSSHLSHQSHPGHSSHQSHPGHSSHQSHPGHSSHQSHPGHSSHQSHPGHSSHQSHLDHSNHQSHQGQPGDASHENHSLPNRSNQICDS</sequence>
<dbReference type="InterPro" id="IPR037649">
    <property type="entry name" value="C10orf62"/>
</dbReference>
<dbReference type="Proteomes" id="UP000886700">
    <property type="component" value="Unplaced"/>
</dbReference>
<accession>A0A3Q0C9E6</accession>
<dbReference type="PANTHER" id="PTHR23008">
    <property type="entry name" value="CHROMOSOME 28 C10ORF62 HOMOLOG"/>
    <property type="match status" value="1"/>
</dbReference>
<protein>
    <submittedName>
        <fullName evidence="3">Uncharacterized protein C10orf62 homolog</fullName>
    </submittedName>
</protein>
<evidence type="ECO:0000256" key="1">
    <source>
        <dbReference type="SAM" id="MobiDB-lite"/>
    </source>
</evidence>
<dbReference type="RefSeq" id="XP_021078675.2">
    <property type="nucleotide sequence ID" value="XM_021223016.2"/>
</dbReference>
<dbReference type="GeneID" id="101823855"/>
<proteinExistence type="predicted"/>
<feature type="compositionally biased region" description="Basic residues" evidence="1">
    <location>
        <begin position="199"/>
        <end position="209"/>
    </location>
</feature>
<evidence type="ECO:0000313" key="3">
    <source>
        <dbReference type="RefSeq" id="XP_021078675.2"/>
    </source>
</evidence>
<dbReference type="Pfam" id="PF17729">
    <property type="entry name" value="DUF5569"/>
    <property type="match status" value="1"/>
</dbReference>
<gene>
    <name evidence="3" type="primary">CUNH10orf62</name>
</gene>
<reference evidence="3" key="1">
    <citation type="submission" date="2025-08" db="UniProtKB">
        <authorList>
            <consortium name="RefSeq"/>
        </authorList>
    </citation>
    <scope>IDENTIFICATION</scope>
    <source>
        <tissue evidence="3">Liver</tissue>
    </source>
</reference>
<feature type="region of interest" description="Disordered" evidence="1">
    <location>
        <begin position="195"/>
        <end position="331"/>
    </location>
</feature>
<feature type="compositionally biased region" description="Basic and acidic residues" evidence="1">
    <location>
        <begin position="11"/>
        <end position="23"/>
    </location>
</feature>
<feature type="compositionally biased region" description="Polar residues" evidence="1">
    <location>
        <begin position="320"/>
        <end position="331"/>
    </location>
</feature>
<feature type="compositionally biased region" description="Low complexity" evidence="1">
    <location>
        <begin position="248"/>
        <end position="296"/>
    </location>
</feature>
<dbReference type="AlphaFoldDB" id="A0A3Q0C9E6"/>
<feature type="region of interest" description="Disordered" evidence="1">
    <location>
        <begin position="90"/>
        <end position="112"/>
    </location>
</feature>
<organism evidence="2 3">
    <name type="scientific">Mesocricetus auratus</name>
    <name type="common">Golden hamster</name>
    <dbReference type="NCBI Taxonomy" id="10036"/>
    <lineage>
        <taxon>Eukaryota</taxon>
        <taxon>Metazoa</taxon>
        <taxon>Chordata</taxon>
        <taxon>Craniata</taxon>
        <taxon>Vertebrata</taxon>
        <taxon>Euteleostomi</taxon>
        <taxon>Mammalia</taxon>
        <taxon>Eutheria</taxon>
        <taxon>Euarchontoglires</taxon>
        <taxon>Glires</taxon>
        <taxon>Rodentia</taxon>
        <taxon>Myomorpha</taxon>
        <taxon>Muroidea</taxon>
        <taxon>Cricetidae</taxon>
        <taxon>Cricetinae</taxon>
        <taxon>Mesocricetus</taxon>
    </lineage>
</organism>
<dbReference type="PANTHER" id="PTHR23008:SF0">
    <property type="entry name" value="CHROMOSOME 10 OPEN READING FRAME 62"/>
    <property type="match status" value="1"/>
</dbReference>
<dbReference type="STRING" id="10036.ENSMAUP00000019806"/>
<feature type="compositionally biased region" description="Polar residues" evidence="1">
    <location>
        <begin position="90"/>
        <end position="102"/>
    </location>
</feature>
<keyword evidence="2" id="KW-1185">Reference proteome</keyword>
<feature type="compositionally biased region" description="Basic residues" evidence="1">
    <location>
        <begin position="1"/>
        <end position="10"/>
    </location>
</feature>
<dbReference type="KEGG" id="maua:101823855"/>
<feature type="region of interest" description="Disordered" evidence="1">
    <location>
        <begin position="1"/>
        <end position="29"/>
    </location>
</feature>
<name>A0A3Q0C9E6_MESAU</name>
<evidence type="ECO:0000313" key="2">
    <source>
        <dbReference type="Proteomes" id="UP000886700"/>
    </source>
</evidence>